<dbReference type="PANTHER" id="PTHR11875">
    <property type="entry name" value="TESTIS-SPECIFIC Y-ENCODED PROTEIN"/>
    <property type="match status" value="1"/>
</dbReference>
<feature type="region of interest" description="Disordered" evidence="3">
    <location>
        <begin position="1"/>
        <end position="28"/>
    </location>
</feature>
<comment type="similarity">
    <text evidence="1 2">Belongs to the nucleosome assembly protein (NAP) family.</text>
</comment>
<feature type="region of interest" description="Disordered" evidence="3">
    <location>
        <begin position="146"/>
        <end position="166"/>
    </location>
</feature>
<gene>
    <name evidence="5 6" type="primary">LOC106458906</name>
</gene>
<evidence type="ECO:0000256" key="3">
    <source>
        <dbReference type="SAM" id="MobiDB-lite"/>
    </source>
</evidence>
<protein>
    <submittedName>
        <fullName evidence="5 6">Nucleosome assembly protein 1-like 1 isoform X1</fullName>
    </submittedName>
</protein>
<name>A0ABM1B3A2_LIMPO</name>
<feature type="compositionally biased region" description="Basic and acidic residues" evidence="3">
    <location>
        <begin position="154"/>
        <end position="166"/>
    </location>
</feature>
<dbReference type="Pfam" id="PF00956">
    <property type="entry name" value="NAP"/>
    <property type="match status" value="1"/>
</dbReference>
<keyword evidence="4" id="KW-1185">Reference proteome</keyword>
<dbReference type="Gene3D" id="1.20.5.1500">
    <property type="match status" value="1"/>
</dbReference>
<accession>A0ABM1B3A2</accession>
<dbReference type="RefSeq" id="XP_013773925.1">
    <property type="nucleotide sequence ID" value="XM_013918471.2"/>
</dbReference>
<evidence type="ECO:0000313" key="6">
    <source>
        <dbReference type="RefSeq" id="XP_022240987.1"/>
    </source>
</evidence>
<evidence type="ECO:0000256" key="2">
    <source>
        <dbReference type="RuleBase" id="RU003876"/>
    </source>
</evidence>
<proteinExistence type="inferred from homology"/>
<dbReference type="Gene3D" id="3.30.1120.90">
    <property type="entry name" value="Nucleosome assembly protein"/>
    <property type="match status" value="1"/>
</dbReference>
<dbReference type="RefSeq" id="XP_022240987.1">
    <property type="nucleotide sequence ID" value="XM_022385279.1"/>
</dbReference>
<feature type="compositionally biased region" description="Acidic residues" evidence="3">
    <location>
        <begin position="12"/>
        <end position="23"/>
    </location>
</feature>
<evidence type="ECO:0000313" key="4">
    <source>
        <dbReference type="Proteomes" id="UP000694941"/>
    </source>
</evidence>
<evidence type="ECO:0000313" key="5">
    <source>
        <dbReference type="RefSeq" id="XP_013773925.1"/>
    </source>
</evidence>
<organism evidence="4 5">
    <name type="scientific">Limulus polyphemus</name>
    <name type="common">Atlantic horseshoe crab</name>
    <dbReference type="NCBI Taxonomy" id="6850"/>
    <lineage>
        <taxon>Eukaryota</taxon>
        <taxon>Metazoa</taxon>
        <taxon>Ecdysozoa</taxon>
        <taxon>Arthropoda</taxon>
        <taxon>Chelicerata</taxon>
        <taxon>Merostomata</taxon>
        <taxon>Xiphosura</taxon>
        <taxon>Limulidae</taxon>
        <taxon>Limulus</taxon>
    </lineage>
</organism>
<dbReference type="SUPFAM" id="SSF143113">
    <property type="entry name" value="NAP-like"/>
    <property type="match status" value="1"/>
</dbReference>
<reference evidence="5 6" key="1">
    <citation type="submission" date="2025-05" db="UniProtKB">
        <authorList>
            <consortium name="RefSeq"/>
        </authorList>
    </citation>
    <scope>IDENTIFICATION</scope>
    <source>
        <tissue evidence="5 6">Muscle</tissue>
    </source>
</reference>
<dbReference type="Proteomes" id="UP000694941">
    <property type="component" value="Unplaced"/>
</dbReference>
<dbReference type="GeneID" id="106458906"/>
<dbReference type="InterPro" id="IPR002164">
    <property type="entry name" value="NAP_family"/>
</dbReference>
<sequence length="334" mass="38568">MADPEKALETAGDIDEVEETDGEKDEKKPCMGILNTEVMKNSQILAALQSQLGSMVGSPSEYIESLPKTVKRRIKALKKLQLECTRLEAKFYEEVHILECKYADLYTPIFEKRNEFINGKVEPTDEECDFPSDSEKEEDELTEELKKNINLQNKKSEDKEKSKSEKDDVKGIPEFWLTTFKNVEVIGERIQDHDEPILKNLTDVKVKLSQTNPMGFTLEFHFKANEYFNNSVLTKEYEMRCVPDEDDPFSFEGPEIFKSKGCTIDWKKGKNITMKTIKKKQKHKSRGSVRTITKTIQNDSFFNFFNPPSVPVDEEQLVCKICHRFCVHANMCAF</sequence>
<evidence type="ECO:0000256" key="1">
    <source>
        <dbReference type="ARBA" id="ARBA00009947"/>
    </source>
</evidence>
<dbReference type="InterPro" id="IPR037231">
    <property type="entry name" value="NAP-like_sf"/>
</dbReference>